<evidence type="ECO:0000256" key="1">
    <source>
        <dbReference type="SAM" id="SignalP"/>
    </source>
</evidence>
<evidence type="ECO:0000313" key="2">
    <source>
        <dbReference type="EMBL" id="MDN4607756.1"/>
    </source>
</evidence>
<keyword evidence="3" id="KW-1185">Reference proteome</keyword>
<gene>
    <name evidence="2" type="ORF">P5G49_09665</name>
</gene>
<dbReference type="PROSITE" id="PS51257">
    <property type="entry name" value="PROKAR_LIPOPROTEIN"/>
    <property type="match status" value="1"/>
</dbReference>
<feature type="signal peptide" evidence="1">
    <location>
        <begin position="1"/>
        <end position="26"/>
    </location>
</feature>
<proteinExistence type="predicted"/>
<comment type="caution">
    <text evidence="2">The sequence shown here is derived from an EMBL/GenBank/DDBJ whole genome shotgun (WGS) entry which is preliminary data.</text>
</comment>
<evidence type="ECO:0000313" key="3">
    <source>
        <dbReference type="Proteomes" id="UP001175097"/>
    </source>
</evidence>
<accession>A0ABT8JT88</accession>
<keyword evidence="1" id="KW-0732">Signal</keyword>
<dbReference type="EMBL" id="JAROCC010000006">
    <property type="protein sequence ID" value="MDN4607756.1"/>
    <property type="molecule type" value="Genomic_DNA"/>
</dbReference>
<dbReference type="Proteomes" id="UP001175097">
    <property type="component" value="Unassembled WGS sequence"/>
</dbReference>
<protein>
    <recommendedName>
        <fullName evidence="4">Lipoprotein</fullName>
    </recommendedName>
</protein>
<reference evidence="2" key="1">
    <citation type="submission" date="2023-03" db="EMBL/GenBank/DDBJ databases">
        <title>MT1 and MT2 Draft Genomes of Novel Species.</title>
        <authorList>
            <person name="Venkateswaran K."/>
        </authorList>
    </citation>
    <scope>NUCLEOTIDE SEQUENCE</scope>
    <source>
        <strain evidence="2">F6_3S_P_2</strain>
    </source>
</reference>
<evidence type="ECO:0008006" key="4">
    <source>
        <dbReference type="Google" id="ProtNLM"/>
    </source>
</evidence>
<organism evidence="2 3">
    <name type="scientific">Sporosarcina highlanderae</name>
    <dbReference type="NCBI Taxonomy" id="3035916"/>
    <lineage>
        <taxon>Bacteria</taxon>
        <taxon>Bacillati</taxon>
        <taxon>Bacillota</taxon>
        <taxon>Bacilli</taxon>
        <taxon>Bacillales</taxon>
        <taxon>Caryophanaceae</taxon>
        <taxon>Sporosarcina</taxon>
    </lineage>
</organism>
<dbReference type="RefSeq" id="WP_301243441.1">
    <property type="nucleotide sequence ID" value="NZ_JAROCC010000006.1"/>
</dbReference>
<sequence length="160" mass="17790">MKKIYVFLIALSVSVLLIGCNNSSNSIPKNTSNSQAQADWPVYDIETLIEKSDVVAFVERDKTEKKQGKGPSATLSTLKVTDLLYGSAPESIILDHTIDSVVEPGKSYLLFLNKKGDYYYLTDGNSLIPENDKMYQVSIPGIEGKYDKDQLTEKVEDESK</sequence>
<feature type="chain" id="PRO_5047256879" description="Lipoprotein" evidence="1">
    <location>
        <begin position="27"/>
        <end position="160"/>
    </location>
</feature>
<name>A0ABT8JT88_9BACL</name>